<feature type="non-terminal residue" evidence="1">
    <location>
        <position position="42"/>
    </location>
</feature>
<proteinExistence type="predicted"/>
<organism evidence="1">
    <name type="scientific">marine sediment metagenome</name>
    <dbReference type="NCBI Taxonomy" id="412755"/>
    <lineage>
        <taxon>unclassified sequences</taxon>
        <taxon>metagenomes</taxon>
        <taxon>ecological metagenomes</taxon>
    </lineage>
</organism>
<evidence type="ECO:0000313" key="1">
    <source>
        <dbReference type="EMBL" id="KKL95219.1"/>
    </source>
</evidence>
<accession>A0A0F9G8M7</accession>
<sequence>MIRNKANSKSITATDLQLSAKGAATLSRIEALQRLMPSETSR</sequence>
<dbReference type="AlphaFoldDB" id="A0A0F9G8M7"/>
<name>A0A0F9G8M7_9ZZZZ</name>
<gene>
    <name evidence="1" type="ORF">LCGC14_1856840</name>
</gene>
<reference evidence="1" key="1">
    <citation type="journal article" date="2015" name="Nature">
        <title>Complex archaea that bridge the gap between prokaryotes and eukaryotes.</title>
        <authorList>
            <person name="Spang A."/>
            <person name="Saw J.H."/>
            <person name="Jorgensen S.L."/>
            <person name="Zaremba-Niedzwiedzka K."/>
            <person name="Martijn J."/>
            <person name="Lind A.E."/>
            <person name="van Eijk R."/>
            <person name="Schleper C."/>
            <person name="Guy L."/>
            <person name="Ettema T.J."/>
        </authorList>
    </citation>
    <scope>NUCLEOTIDE SEQUENCE</scope>
</reference>
<dbReference type="EMBL" id="LAZR01018731">
    <property type="protein sequence ID" value="KKL95219.1"/>
    <property type="molecule type" value="Genomic_DNA"/>
</dbReference>
<protein>
    <submittedName>
        <fullName evidence="1">Uncharacterized protein</fullName>
    </submittedName>
</protein>
<comment type="caution">
    <text evidence="1">The sequence shown here is derived from an EMBL/GenBank/DDBJ whole genome shotgun (WGS) entry which is preliminary data.</text>
</comment>